<proteinExistence type="inferred from homology"/>
<evidence type="ECO:0000256" key="2">
    <source>
        <dbReference type="ARBA" id="ARBA00043974"/>
    </source>
</evidence>
<comment type="caution">
    <text evidence="3">The sequence shown here is derived from an EMBL/GenBank/DDBJ whole genome shotgun (WGS) entry which is preliminary data.</text>
</comment>
<reference evidence="3" key="2">
    <citation type="journal article" date="2022" name="Res Sq">
        <title>Comparative Genomics Reveals Insights into the Divergent Evolution of Astigmatic Mites and Household Pest Adaptations.</title>
        <authorList>
            <person name="Xiong Q."/>
            <person name="Wan A.T.-Y."/>
            <person name="Liu X.-Y."/>
            <person name="Fung C.S.-H."/>
            <person name="Xiao X."/>
            <person name="Malainual N."/>
            <person name="Hou J."/>
            <person name="Wang L."/>
            <person name="Wang M."/>
            <person name="Yang K."/>
            <person name="Cui Y."/>
            <person name="Leung E."/>
            <person name="Nong W."/>
            <person name="Shin S.-K."/>
            <person name="Au S."/>
            <person name="Jeong K.Y."/>
            <person name="Chew F.T."/>
            <person name="Hui J."/>
            <person name="Leung T.F."/>
            <person name="Tungtrongchitr A."/>
            <person name="Zhong N."/>
            <person name="Liu Z."/>
            <person name="Tsui S."/>
        </authorList>
    </citation>
    <scope>NUCLEOTIDE SEQUENCE</scope>
    <source>
        <strain evidence="3">Derf</strain>
        <tissue evidence="3">Whole organism</tissue>
    </source>
</reference>
<dbReference type="AlphaFoldDB" id="A0A922KYC5"/>
<dbReference type="Pfam" id="PF05348">
    <property type="entry name" value="UMP1"/>
    <property type="match status" value="1"/>
</dbReference>
<dbReference type="Proteomes" id="UP000790347">
    <property type="component" value="Unassembled WGS sequence"/>
</dbReference>
<dbReference type="GO" id="GO:0005634">
    <property type="term" value="C:nucleus"/>
    <property type="evidence" value="ECO:0007669"/>
    <property type="project" value="TreeGrafter"/>
</dbReference>
<reference evidence="3" key="1">
    <citation type="submission" date="2013-05" db="EMBL/GenBank/DDBJ databases">
        <authorList>
            <person name="Yim A.K.Y."/>
            <person name="Chan T.F."/>
            <person name="Ji K.M."/>
            <person name="Liu X.Y."/>
            <person name="Zhou J.W."/>
            <person name="Li R.Q."/>
            <person name="Yang K.Y."/>
            <person name="Li J."/>
            <person name="Li M."/>
            <person name="Law P.T.W."/>
            <person name="Wu Y.L."/>
            <person name="Cai Z.L."/>
            <person name="Qin H."/>
            <person name="Bao Y."/>
            <person name="Leung R.K.K."/>
            <person name="Ng P.K.S."/>
            <person name="Zou J."/>
            <person name="Zhong X.J."/>
            <person name="Ran P.X."/>
            <person name="Zhong N.S."/>
            <person name="Liu Z.G."/>
            <person name="Tsui S.K.W."/>
        </authorList>
    </citation>
    <scope>NUCLEOTIDE SEQUENCE</scope>
    <source>
        <strain evidence="3">Derf</strain>
        <tissue evidence="3">Whole organism</tissue>
    </source>
</reference>
<evidence type="ECO:0000313" key="4">
    <source>
        <dbReference type="Proteomes" id="UP000790347"/>
    </source>
</evidence>
<accession>A0A922KYC5</accession>
<name>A0A922KYC5_DERFA</name>
<dbReference type="PANTHER" id="PTHR12828:SF3">
    <property type="entry name" value="PROTEASOME MATURATION PROTEIN"/>
    <property type="match status" value="1"/>
</dbReference>
<dbReference type="GO" id="GO:0043248">
    <property type="term" value="P:proteasome assembly"/>
    <property type="evidence" value="ECO:0007669"/>
    <property type="project" value="InterPro"/>
</dbReference>
<protein>
    <recommendedName>
        <fullName evidence="5">Proteasome maturation protein</fullName>
    </recommendedName>
</protein>
<dbReference type="InterPro" id="IPR008012">
    <property type="entry name" value="Ump1"/>
</dbReference>
<comment type="similarity">
    <text evidence="2">Belongs to the POMP/UMP1 family.</text>
</comment>
<gene>
    <name evidence="3" type="ORF">DERF_015963</name>
</gene>
<evidence type="ECO:0008006" key="5">
    <source>
        <dbReference type="Google" id="ProtNLM"/>
    </source>
</evidence>
<dbReference type="PANTHER" id="PTHR12828">
    <property type="entry name" value="PROTEASOME MATURATION PROTEIN UMP1"/>
    <property type="match status" value="1"/>
</dbReference>
<dbReference type="GO" id="GO:0005737">
    <property type="term" value="C:cytoplasm"/>
    <property type="evidence" value="ECO:0007669"/>
    <property type="project" value="TreeGrafter"/>
</dbReference>
<organism evidence="3 4">
    <name type="scientific">Dermatophagoides farinae</name>
    <name type="common">American house dust mite</name>
    <dbReference type="NCBI Taxonomy" id="6954"/>
    <lineage>
        <taxon>Eukaryota</taxon>
        <taxon>Metazoa</taxon>
        <taxon>Ecdysozoa</taxon>
        <taxon>Arthropoda</taxon>
        <taxon>Chelicerata</taxon>
        <taxon>Arachnida</taxon>
        <taxon>Acari</taxon>
        <taxon>Acariformes</taxon>
        <taxon>Sarcoptiformes</taxon>
        <taxon>Astigmata</taxon>
        <taxon>Psoroptidia</taxon>
        <taxon>Analgoidea</taxon>
        <taxon>Pyroglyphidae</taxon>
        <taxon>Dermatophagoidinae</taxon>
        <taxon>Dermatophagoides</taxon>
    </lineage>
</organism>
<keyword evidence="4" id="KW-1185">Reference proteome</keyword>
<evidence type="ECO:0000313" key="3">
    <source>
        <dbReference type="EMBL" id="KAH9491232.1"/>
    </source>
</evidence>
<evidence type="ECO:0000256" key="1">
    <source>
        <dbReference type="ARBA" id="ARBA00023186"/>
    </source>
</evidence>
<keyword evidence="1" id="KW-0143">Chaperone</keyword>
<dbReference type="EMBL" id="ASGP02000009">
    <property type="protein sequence ID" value="KAH9491232.1"/>
    <property type="molecule type" value="Genomic_DNA"/>
</dbReference>
<sequence>MDRNNLHEQMIQYGHHANKHEFDRLKNPLKSTFIHGYSIIDSSIELWWPSIGTNGKTRLAREEYRDLQILRSVQGIQAPLRQLSERKAASNVGRLPFLRSSNLMSDVLLGHDELIMPENIFDQPNEYCEVNLPPHMVMERKLNIL</sequence>